<feature type="compositionally biased region" description="Polar residues" evidence="3">
    <location>
        <begin position="57"/>
        <end position="70"/>
    </location>
</feature>
<keyword evidence="5" id="KW-1185">Reference proteome</keyword>
<feature type="compositionally biased region" description="Acidic residues" evidence="3">
    <location>
        <begin position="44"/>
        <end position="53"/>
    </location>
</feature>
<evidence type="ECO:0000313" key="4">
    <source>
        <dbReference type="EMBL" id="KAK9022170.1"/>
    </source>
</evidence>
<evidence type="ECO:0000256" key="2">
    <source>
        <dbReference type="ARBA" id="ARBA00023306"/>
    </source>
</evidence>
<reference evidence="4 5" key="1">
    <citation type="journal article" date="2024" name="G3 (Bethesda)">
        <title>Genome assembly of Hibiscus sabdariffa L. provides insights into metabolisms of medicinal natural products.</title>
        <authorList>
            <person name="Kim T."/>
        </authorList>
    </citation>
    <scope>NUCLEOTIDE SEQUENCE [LARGE SCALE GENOMIC DNA]</scope>
    <source>
        <strain evidence="4">TK-2024</strain>
        <tissue evidence="4">Old leaves</tissue>
    </source>
</reference>
<organism evidence="4 5">
    <name type="scientific">Hibiscus sabdariffa</name>
    <name type="common">roselle</name>
    <dbReference type="NCBI Taxonomy" id="183260"/>
    <lineage>
        <taxon>Eukaryota</taxon>
        <taxon>Viridiplantae</taxon>
        <taxon>Streptophyta</taxon>
        <taxon>Embryophyta</taxon>
        <taxon>Tracheophyta</taxon>
        <taxon>Spermatophyta</taxon>
        <taxon>Magnoliopsida</taxon>
        <taxon>eudicotyledons</taxon>
        <taxon>Gunneridae</taxon>
        <taxon>Pentapetalae</taxon>
        <taxon>rosids</taxon>
        <taxon>malvids</taxon>
        <taxon>Malvales</taxon>
        <taxon>Malvaceae</taxon>
        <taxon>Malvoideae</taxon>
        <taxon>Hibiscus</taxon>
    </lineage>
</organism>
<evidence type="ECO:0000313" key="5">
    <source>
        <dbReference type="Proteomes" id="UP001396334"/>
    </source>
</evidence>
<feature type="region of interest" description="Disordered" evidence="3">
    <location>
        <begin position="1"/>
        <end position="78"/>
    </location>
</feature>
<dbReference type="PANTHER" id="PTHR33142:SF89">
    <property type="entry name" value="CYCLIN-DEPENDENT PROTEIN KINASE INHIBITOR SMR2"/>
    <property type="match status" value="1"/>
</dbReference>
<dbReference type="Proteomes" id="UP001396334">
    <property type="component" value="Unassembled WGS sequence"/>
</dbReference>
<evidence type="ECO:0000256" key="3">
    <source>
        <dbReference type="SAM" id="MobiDB-lite"/>
    </source>
</evidence>
<evidence type="ECO:0000256" key="1">
    <source>
        <dbReference type="ARBA" id="ARBA00023013"/>
    </source>
</evidence>
<comment type="caution">
    <text evidence="4">The sequence shown here is derived from an EMBL/GenBank/DDBJ whole genome shotgun (WGS) entry which is preliminary data.</text>
</comment>
<sequence length="126" mass="15137">MSKDHRENILQKHHHHQQGHDEGRLEKGGVEEEEERGLAPREAVEEEEEEEEECKTPTWSDQKIPSTRSCPPTPKKKARAKFALKRKLSELHFFETTRREEVESFFRSNWDWEASRHFKRRRCRSA</sequence>
<name>A0ABR2SA85_9ROSI</name>
<keyword evidence="1" id="KW-0649">Protein kinase inhibitor</keyword>
<keyword evidence="2" id="KW-0131">Cell cycle</keyword>
<feature type="compositionally biased region" description="Basic and acidic residues" evidence="3">
    <location>
        <begin position="18"/>
        <end position="43"/>
    </location>
</feature>
<gene>
    <name evidence="4" type="ORF">V6N11_002455</name>
</gene>
<dbReference type="EMBL" id="JBBPBN010000015">
    <property type="protein sequence ID" value="KAK9022170.1"/>
    <property type="molecule type" value="Genomic_DNA"/>
</dbReference>
<dbReference type="InterPro" id="IPR040389">
    <property type="entry name" value="SMR"/>
</dbReference>
<feature type="compositionally biased region" description="Basic and acidic residues" evidence="3">
    <location>
        <begin position="1"/>
        <end position="10"/>
    </location>
</feature>
<dbReference type="PANTHER" id="PTHR33142">
    <property type="entry name" value="CYCLIN-DEPENDENT PROTEIN KINASE INHIBITOR SMR13"/>
    <property type="match status" value="1"/>
</dbReference>
<proteinExistence type="predicted"/>
<accession>A0ABR2SA85</accession>
<protein>
    <submittedName>
        <fullName evidence="4">Uncharacterized protein</fullName>
    </submittedName>
</protein>